<evidence type="ECO:0000313" key="8">
    <source>
        <dbReference type="Proteomes" id="UP000290287"/>
    </source>
</evidence>
<dbReference type="PANTHER" id="PTHR43701:SF2">
    <property type="entry name" value="MEMBRANE TRANSPORTER PROTEIN YJNA-RELATED"/>
    <property type="match status" value="1"/>
</dbReference>
<keyword evidence="4 6" id="KW-1133">Transmembrane helix</keyword>
<evidence type="ECO:0000256" key="2">
    <source>
        <dbReference type="ARBA" id="ARBA00009142"/>
    </source>
</evidence>
<evidence type="ECO:0000256" key="3">
    <source>
        <dbReference type="ARBA" id="ARBA00022692"/>
    </source>
</evidence>
<dbReference type="GO" id="GO:0005886">
    <property type="term" value="C:plasma membrane"/>
    <property type="evidence" value="ECO:0007669"/>
    <property type="project" value="UniProtKB-SubCell"/>
</dbReference>
<feature type="transmembrane region" description="Helical" evidence="6">
    <location>
        <begin position="40"/>
        <end position="57"/>
    </location>
</feature>
<evidence type="ECO:0000256" key="1">
    <source>
        <dbReference type="ARBA" id="ARBA00004141"/>
    </source>
</evidence>
<dbReference type="RefSeq" id="WP_129123695.1">
    <property type="nucleotide sequence ID" value="NZ_PEIB01000033.1"/>
</dbReference>
<accession>A0A4Q0YLR9</accession>
<comment type="subcellular location">
    <subcellularLocation>
        <location evidence="6">Cell membrane</location>
        <topology evidence="6">Multi-pass membrane protein</topology>
    </subcellularLocation>
    <subcellularLocation>
        <location evidence="1">Membrane</location>
        <topology evidence="1">Multi-pass membrane protein</topology>
    </subcellularLocation>
</comment>
<dbReference type="PANTHER" id="PTHR43701">
    <property type="entry name" value="MEMBRANE TRANSPORTER PROTEIN MJ0441-RELATED"/>
    <property type="match status" value="1"/>
</dbReference>
<feature type="transmembrane region" description="Helical" evidence="6">
    <location>
        <begin position="69"/>
        <end position="87"/>
    </location>
</feature>
<protein>
    <recommendedName>
        <fullName evidence="6">Probable membrane transporter protein</fullName>
    </recommendedName>
</protein>
<evidence type="ECO:0000256" key="6">
    <source>
        <dbReference type="RuleBase" id="RU363041"/>
    </source>
</evidence>
<dbReference type="InterPro" id="IPR002781">
    <property type="entry name" value="TM_pro_TauE-like"/>
</dbReference>
<dbReference type="EMBL" id="PEIB01000033">
    <property type="protein sequence ID" value="RXJ71720.1"/>
    <property type="molecule type" value="Genomic_DNA"/>
</dbReference>
<feature type="transmembrane region" description="Helical" evidence="6">
    <location>
        <begin position="93"/>
        <end position="115"/>
    </location>
</feature>
<comment type="similarity">
    <text evidence="2 6">Belongs to the 4-toluene sulfonate uptake permease (TSUP) (TC 2.A.102) family.</text>
</comment>
<organism evidence="7 8">
    <name type="scientific">Veronia nyctiphanis</name>
    <dbReference type="NCBI Taxonomy" id="1278244"/>
    <lineage>
        <taxon>Bacteria</taxon>
        <taxon>Pseudomonadati</taxon>
        <taxon>Pseudomonadota</taxon>
        <taxon>Gammaproteobacteria</taxon>
        <taxon>Vibrionales</taxon>
        <taxon>Vibrionaceae</taxon>
        <taxon>Veronia</taxon>
    </lineage>
</organism>
<dbReference type="AlphaFoldDB" id="A0A4Q0YLR9"/>
<evidence type="ECO:0000256" key="5">
    <source>
        <dbReference type="ARBA" id="ARBA00023136"/>
    </source>
</evidence>
<keyword evidence="3 6" id="KW-0812">Transmembrane</keyword>
<name>A0A4Q0YLR9_9GAMM</name>
<comment type="caution">
    <text evidence="7">The sequence shown here is derived from an EMBL/GenBank/DDBJ whole genome shotgun (WGS) entry which is preliminary data.</text>
</comment>
<dbReference type="Proteomes" id="UP000290287">
    <property type="component" value="Unassembled WGS sequence"/>
</dbReference>
<proteinExistence type="inferred from homology"/>
<sequence>MLIVLAGLIIGLTLGLLGAGGAILTVPVMVFVVGMPDKEAIASALFIVGTISALLSVKNVITGVISWRYVLWFGLPGVFGAYVGALAGSEVSAAIQMALFSALMLVAGMRMLLGISGTEGPAIETGMLRLVVVGSITGVLTGFVGVGGGFIIVPALVLLAGVTMSQAVVTSLVIITLNAYTGFFAYMNAFTKNDSVLNWEVIAW</sequence>
<feature type="transmembrane region" description="Helical" evidence="6">
    <location>
        <begin position="127"/>
        <end position="160"/>
    </location>
</feature>
<dbReference type="OrthoDB" id="8559161at2"/>
<gene>
    <name evidence="7" type="ORF">CS022_19935</name>
</gene>
<keyword evidence="6" id="KW-1003">Cell membrane</keyword>
<keyword evidence="5 6" id="KW-0472">Membrane</keyword>
<evidence type="ECO:0000313" key="7">
    <source>
        <dbReference type="EMBL" id="RXJ71720.1"/>
    </source>
</evidence>
<keyword evidence="8" id="KW-1185">Reference proteome</keyword>
<dbReference type="Pfam" id="PF01925">
    <property type="entry name" value="TauE"/>
    <property type="match status" value="1"/>
</dbReference>
<evidence type="ECO:0000256" key="4">
    <source>
        <dbReference type="ARBA" id="ARBA00022989"/>
    </source>
</evidence>
<feature type="transmembrane region" description="Helical" evidence="6">
    <location>
        <begin position="166"/>
        <end position="187"/>
    </location>
</feature>
<dbReference type="InterPro" id="IPR051598">
    <property type="entry name" value="TSUP/Inactive_protease-like"/>
</dbReference>
<reference evidence="7 8" key="1">
    <citation type="submission" date="2017-10" db="EMBL/GenBank/DDBJ databases">
        <title>Nyctiphanis sp. nov., isolated from the stomach of the euphausiid Nyctiphanes simplex (Hansen, 1911) in the Gulf of California.</title>
        <authorList>
            <person name="Gomez-Gil B."/>
            <person name="Aguilar-Mendez M."/>
            <person name="Lopez-Cortes A."/>
            <person name="Gomez-Gutierrez J."/>
            <person name="Roque A."/>
            <person name="Lang E."/>
            <person name="Gonzalez-Castillo A."/>
        </authorList>
    </citation>
    <scope>NUCLEOTIDE SEQUENCE [LARGE SCALE GENOMIC DNA]</scope>
    <source>
        <strain evidence="7 8">CAIM 600</strain>
    </source>
</reference>